<gene>
    <name evidence="2" type="ORF">MNO81_03860</name>
</gene>
<evidence type="ECO:0000313" key="3">
    <source>
        <dbReference type="Proteomes" id="UP001154266"/>
    </source>
</evidence>
<feature type="transmembrane region" description="Helical" evidence="1">
    <location>
        <begin position="229"/>
        <end position="248"/>
    </location>
</feature>
<dbReference type="Proteomes" id="UP001154266">
    <property type="component" value="Unassembled WGS sequence"/>
</dbReference>
<feature type="transmembrane region" description="Helical" evidence="1">
    <location>
        <begin position="159"/>
        <end position="181"/>
    </location>
</feature>
<proteinExistence type="predicted"/>
<keyword evidence="1" id="KW-0812">Transmembrane</keyword>
<name>A0ABT6GKU6_MYCGU</name>
<keyword evidence="1" id="KW-1133">Transmembrane helix</keyword>
<evidence type="ECO:0000313" key="2">
    <source>
        <dbReference type="EMBL" id="MDG5481932.1"/>
    </source>
</evidence>
<dbReference type="Pfam" id="PF09490">
    <property type="entry name" value="CbtA"/>
    <property type="match status" value="1"/>
</dbReference>
<feature type="transmembrane region" description="Helical" evidence="1">
    <location>
        <begin position="85"/>
        <end position="108"/>
    </location>
</feature>
<comment type="caution">
    <text evidence="2">The sequence shown here is derived from an EMBL/GenBank/DDBJ whole genome shotgun (WGS) entry which is preliminary data.</text>
</comment>
<reference evidence="2" key="1">
    <citation type="journal article" date="2023" name="Environ. Microbiol.">
        <title>The 2-methylpropene degradation pathway in Mycobacteriaceae family strains.</title>
        <authorList>
            <person name="Helbich S."/>
            <person name="Barrantes I."/>
            <person name="Dos Anjos Borges L.G."/>
            <person name="Pieper D.H."/>
            <person name="Vainshtein Y."/>
            <person name="Sohn K."/>
            <person name="Engesser K.H."/>
        </authorList>
    </citation>
    <scope>NUCLEOTIDE SEQUENCE</scope>
    <source>
        <strain evidence="2">IBE100</strain>
    </source>
</reference>
<dbReference type="RefSeq" id="WP_278219868.1">
    <property type="nucleotide sequence ID" value="NZ_JAKZMO010000003.1"/>
</dbReference>
<sequence>MPTQTPFATARDFLMRGLLAGLVAGFAVFAVSYLAGEPYVDAAIAVEEGAAGGVHTHGAAAHPHSHGGEEEQAVVSRDTQRTWGLLSASLTLSVTLGGLTGLAAAFAYGRLGRRLTAPQSTGVVAAAGFVALGLVPFLVYPANPPAVGDAANVDVRTGAYFGLIALSLVGAAGAVVLGVRIAARISGFVGALAGAAAYAIVIVVAALLSPGATPVGDFPADILWGFRRASLITQIALWGVLGFCLAGLTGRMDRQVQAEVARRKLAALL</sequence>
<feature type="transmembrane region" description="Helical" evidence="1">
    <location>
        <begin position="188"/>
        <end position="209"/>
    </location>
</feature>
<dbReference type="EMBL" id="JAKZMO010000003">
    <property type="protein sequence ID" value="MDG5481932.1"/>
    <property type="molecule type" value="Genomic_DNA"/>
</dbReference>
<feature type="transmembrane region" description="Helical" evidence="1">
    <location>
        <begin position="13"/>
        <end position="35"/>
    </location>
</feature>
<accession>A0ABT6GKU6</accession>
<keyword evidence="1" id="KW-0472">Membrane</keyword>
<evidence type="ECO:0000256" key="1">
    <source>
        <dbReference type="SAM" id="Phobius"/>
    </source>
</evidence>
<organism evidence="2 3">
    <name type="scientific">Mycolicibacterium gadium</name>
    <name type="common">Mycobacterium gadium</name>
    <dbReference type="NCBI Taxonomy" id="1794"/>
    <lineage>
        <taxon>Bacteria</taxon>
        <taxon>Bacillati</taxon>
        <taxon>Actinomycetota</taxon>
        <taxon>Actinomycetes</taxon>
        <taxon>Mycobacteriales</taxon>
        <taxon>Mycobacteriaceae</taxon>
        <taxon>Mycolicibacterium</taxon>
    </lineage>
</organism>
<dbReference type="InterPro" id="IPR012666">
    <property type="entry name" value="CbtA_put"/>
</dbReference>
<keyword evidence="3" id="KW-1185">Reference proteome</keyword>
<feature type="transmembrane region" description="Helical" evidence="1">
    <location>
        <begin position="120"/>
        <end position="139"/>
    </location>
</feature>
<protein>
    <submittedName>
        <fullName evidence="2">CbtA family protein</fullName>
    </submittedName>
</protein>